<evidence type="ECO:0000313" key="7">
    <source>
        <dbReference type="EMBL" id="KFI51340.1"/>
    </source>
</evidence>
<dbReference type="GO" id="GO:0006355">
    <property type="term" value="P:regulation of DNA-templated transcription"/>
    <property type="evidence" value="ECO:0007669"/>
    <property type="project" value="InterPro"/>
</dbReference>
<dbReference type="PROSITE" id="PS50043">
    <property type="entry name" value="HTH_LUXR_2"/>
    <property type="match status" value="1"/>
</dbReference>
<dbReference type="Gene3D" id="1.10.10.10">
    <property type="entry name" value="Winged helix-like DNA-binding domain superfamily/Winged helix DNA-binding domain"/>
    <property type="match status" value="1"/>
</dbReference>
<dbReference type="AlphaFoldDB" id="A0A086ZXU0"/>
<evidence type="ECO:0000313" key="8">
    <source>
        <dbReference type="Proteomes" id="UP000029072"/>
    </source>
</evidence>
<sequence>MIGEHTPSLLLLDMSLEDIQGPSICRRIRRESSAFPVLAMTSFSLKLYAAKAKTAGAQGLVSKNVDEDLVQTVISVLRDGSMHGFESQQIAHIRIANEQTSIPQLTLREEEIINLCADEGLLDAEIADKLDISEATVRKHMQHVLQKLGARTSRQAVAIWLSPRSY</sequence>
<dbReference type="InterPro" id="IPR036388">
    <property type="entry name" value="WH-like_DNA-bd_sf"/>
</dbReference>
<evidence type="ECO:0000256" key="2">
    <source>
        <dbReference type="ARBA" id="ARBA00023125"/>
    </source>
</evidence>
<evidence type="ECO:0000259" key="6">
    <source>
        <dbReference type="PROSITE" id="PS50110"/>
    </source>
</evidence>
<dbReference type="eggNOG" id="COG2197">
    <property type="taxonomic scope" value="Bacteria"/>
</dbReference>
<reference evidence="7 8" key="1">
    <citation type="submission" date="2014-03" db="EMBL/GenBank/DDBJ databases">
        <title>Genomics of Bifidobacteria.</title>
        <authorList>
            <person name="Ventura M."/>
            <person name="Milani C."/>
            <person name="Lugli G.A."/>
        </authorList>
    </citation>
    <scope>NUCLEOTIDE SEQUENCE [LARGE SCALE GENOMIC DNA]</scope>
    <source>
        <strain evidence="7 8">DSM 23973</strain>
    </source>
</reference>
<dbReference type="CDD" id="cd06170">
    <property type="entry name" value="LuxR_C_like"/>
    <property type="match status" value="1"/>
</dbReference>
<protein>
    <submittedName>
        <fullName evidence="7">LuxR family transcriptional regulator</fullName>
    </submittedName>
</protein>
<evidence type="ECO:0000256" key="3">
    <source>
        <dbReference type="ARBA" id="ARBA00023163"/>
    </source>
</evidence>
<dbReference type="InterPro" id="IPR001789">
    <property type="entry name" value="Sig_transdc_resp-reg_receiver"/>
</dbReference>
<dbReference type="SUPFAM" id="SSF46894">
    <property type="entry name" value="C-terminal effector domain of the bipartite response regulators"/>
    <property type="match status" value="1"/>
</dbReference>
<gene>
    <name evidence="7" type="ORF">BCAL_1070</name>
</gene>
<dbReference type="InterPro" id="IPR016032">
    <property type="entry name" value="Sig_transdc_resp-reg_C-effctor"/>
</dbReference>
<dbReference type="PANTHER" id="PTHR44688:SF16">
    <property type="entry name" value="DNA-BINDING TRANSCRIPTIONAL ACTIVATOR DEVR_DOSR"/>
    <property type="match status" value="1"/>
</dbReference>
<accession>A0A086ZXU0</accession>
<dbReference type="PANTHER" id="PTHR44688">
    <property type="entry name" value="DNA-BINDING TRANSCRIPTIONAL ACTIVATOR DEVR_DOSR"/>
    <property type="match status" value="1"/>
</dbReference>
<feature type="modified residue" description="4-aspartylphosphate" evidence="4">
    <location>
        <position position="13"/>
    </location>
</feature>
<feature type="domain" description="Response regulatory" evidence="6">
    <location>
        <begin position="1"/>
        <end position="78"/>
    </location>
</feature>
<name>A0A086ZXU0_9BIFI</name>
<comment type="caution">
    <text evidence="7">The sequence shown here is derived from an EMBL/GenBank/DDBJ whole genome shotgun (WGS) entry which is preliminary data.</text>
</comment>
<organism evidence="7 8">
    <name type="scientific">Bifidobacterium callitrichos DSM 23973</name>
    <dbReference type="NCBI Taxonomy" id="1437609"/>
    <lineage>
        <taxon>Bacteria</taxon>
        <taxon>Bacillati</taxon>
        <taxon>Actinomycetota</taxon>
        <taxon>Actinomycetes</taxon>
        <taxon>Bifidobacteriales</taxon>
        <taxon>Bifidobacteriaceae</taxon>
        <taxon>Bifidobacterium</taxon>
    </lineage>
</organism>
<dbReference type="GO" id="GO:0003677">
    <property type="term" value="F:DNA binding"/>
    <property type="evidence" value="ECO:0007669"/>
    <property type="project" value="UniProtKB-KW"/>
</dbReference>
<dbReference type="EMBL" id="JGYS01000022">
    <property type="protein sequence ID" value="KFI51340.1"/>
    <property type="molecule type" value="Genomic_DNA"/>
</dbReference>
<dbReference type="SMART" id="SM00421">
    <property type="entry name" value="HTH_LUXR"/>
    <property type="match status" value="1"/>
</dbReference>
<dbReference type="STRING" id="1437609.BCAL_1070"/>
<keyword evidence="3" id="KW-0804">Transcription</keyword>
<dbReference type="PROSITE" id="PS50110">
    <property type="entry name" value="RESPONSE_REGULATORY"/>
    <property type="match status" value="1"/>
</dbReference>
<dbReference type="InterPro" id="IPR011006">
    <property type="entry name" value="CheY-like_superfamily"/>
</dbReference>
<evidence type="ECO:0000256" key="1">
    <source>
        <dbReference type="ARBA" id="ARBA00023015"/>
    </source>
</evidence>
<dbReference type="Pfam" id="PF00072">
    <property type="entry name" value="Response_reg"/>
    <property type="match status" value="1"/>
</dbReference>
<keyword evidence="4" id="KW-0597">Phosphoprotein</keyword>
<dbReference type="Pfam" id="PF00196">
    <property type="entry name" value="GerE"/>
    <property type="match status" value="1"/>
</dbReference>
<dbReference type="InterPro" id="IPR000792">
    <property type="entry name" value="Tscrpt_reg_LuxR_C"/>
</dbReference>
<dbReference type="Proteomes" id="UP000029072">
    <property type="component" value="Unassembled WGS sequence"/>
</dbReference>
<dbReference type="Gene3D" id="3.40.50.2300">
    <property type="match status" value="1"/>
</dbReference>
<keyword evidence="1" id="KW-0805">Transcription regulation</keyword>
<keyword evidence="2" id="KW-0238">DNA-binding</keyword>
<feature type="domain" description="HTH luxR-type" evidence="5">
    <location>
        <begin position="98"/>
        <end position="164"/>
    </location>
</feature>
<proteinExistence type="predicted"/>
<evidence type="ECO:0000256" key="4">
    <source>
        <dbReference type="PROSITE-ProRule" id="PRU00169"/>
    </source>
</evidence>
<evidence type="ECO:0000259" key="5">
    <source>
        <dbReference type="PROSITE" id="PS50043"/>
    </source>
</evidence>
<dbReference type="SUPFAM" id="SSF52172">
    <property type="entry name" value="CheY-like"/>
    <property type="match status" value="1"/>
</dbReference>
<dbReference type="GO" id="GO:0000160">
    <property type="term" value="P:phosphorelay signal transduction system"/>
    <property type="evidence" value="ECO:0007669"/>
    <property type="project" value="InterPro"/>
</dbReference>